<gene>
    <name evidence="1" type="ORF">PLAM_mp0084</name>
</gene>
<reference evidence="1" key="1">
    <citation type="submission" date="2015-09" db="EMBL/GenBank/DDBJ databases">
        <authorList>
            <person name="Jackson K.R."/>
            <person name="Lunt B.L."/>
            <person name="Fisher J.N.B."/>
            <person name="Gardner A.V."/>
            <person name="Bailey M.E."/>
            <person name="Deus L.M."/>
            <person name="Earl A.S."/>
            <person name="Gibby P.D."/>
            <person name="Hartmann K.A."/>
            <person name="Liu J.E."/>
            <person name="Manci A.M."/>
            <person name="Nielsen D.A."/>
            <person name="Solomon M.B."/>
            <person name="Breakwell D.P."/>
            <person name="Burnett S.H."/>
            <person name="Grose J.H."/>
        </authorList>
    </citation>
    <scope>NUCLEOTIDE SEQUENCE</scope>
    <source>
        <strain evidence="1">7805</strain>
    </source>
</reference>
<accession>A0A1J1JM39</accession>
<dbReference type="EMBL" id="LO018305">
    <property type="protein sequence ID" value="CUM62379.1"/>
    <property type="molecule type" value="Genomic_DNA"/>
</dbReference>
<sequence>MNESVNLEAVRNEALRKLGRNILNFSQIEAAFKELLSISQLKVTGKNLSDQSLEQLDRNQTRLQKQTLGDLAQEYNQKILRNASQSEPTPDLSETEISLSYSVKVIYSDPVFLKEQKRKLASIVAERNKLIHQDLGFLDTSSVEDYHNLITLLDEQNPRLLAQLEELKCIIEPMRGFLKAFKDRSKSLDFILGE</sequence>
<organism evidence="1">
    <name type="scientific">Planktothrix agardhii</name>
    <name type="common">Oscillatoria agardhii</name>
    <dbReference type="NCBI Taxonomy" id="1160"/>
    <lineage>
        <taxon>Bacteria</taxon>
        <taxon>Bacillati</taxon>
        <taxon>Cyanobacteriota</taxon>
        <taxon>Cyanophyceae</taxon>
        <taxon>Oscillatoriophycideae</taxon>
        <taxon>Oscillatoriales</taxon>
        <taxon>Microcoleaceae</taxon>
        <taxon>Planktothrix</taxon>
    </lineage>
</organism>
<dbReference type="RefSeq" id="WP_235752379.1">
    <property type="nucleotide sequence ID" value="NZ_JBIIEP010000074.1"/>
</dbReference>
<proteinExistence type="predicted"/>
<protein>
    <submittedName>
        <fullName evidence="1">Genome sequencing data, contig C284</fullName>
    </submittedName>
</protein>
<evidence type="ECO:0000313" key="1">
    <source>
        <dbReference type="EMBL" id="CUM62379.1"/>
    </source>
</evidence>
<dbReference type="AlphaFoldDB" id="A0A1J1JM39"/>
<name>A0A1J1JM39_PLAAG</name>